<dbReference type="InterPro" id="IPR019734">
    <property type="entry name" value="TPR_rpt"/>
</dbReference>
<dbReference type="SMART" id="SM00028">
    <property type="entry name" value="TPR"/>
    <property type="match status" value="1"/>
</dbReference>
<gene>
    <name evidence="1" type="ORF">S03H2_59076</name>
</gene>
<reference evidence="1" key="1">
    <citation type="journal article" date="2014" name="Front. Microbiol.">
        <title>High frequency of phylogenetically diverse reductive dehalogenase-homologous genes in deep subseafloor sedimentary metagenomes.</title>
        <authorList>
            <person name="Kawai M."/>
            <person name="Futagami T."/>
            <person name="Toyoda A."/>
            <person name="Takaki Y."/>
            <person name="Nishi S."/>
            <person name="Hori S."/>
            <person name="Arai W."/>
            <person name="Tsubouchi T."/>
            <person name="Morono Y."/>
            <person name="Uchiyama I."/>
            <person name="Ito T."/>
            <person name="Fujiyama A."/>
            <person name="Inagaki F."/>
            <person name="Takami H."/>
        </authorList>
    </citation>
    <scope>NUCLEOTIDE SEQUENCE</scope>
    <source>
        <strain evidence="1">Expedition CK06-06</strain>
    </source>
</reference>
<dbReference type="SUPFAM" id="SSF48452">
    <property type="entry name" value="TPR-like"/>
    <property type="match status" value="1"/>
</dbReference>
<dbReference type="EMBL" id="BARU01037971">
    <property type="protein sequence ID" value="GAH79467.1"/>
    <property type="molecule type" value="Genomic_DNA"/>
</dbReference>
<sequence>MRIWKKTTEERIAQMKADRERWERAQIKADRERWEQMEGSQLIREIHNSIKKNVNSSYELAVKINLQHEKLWNDMGVEFMNKGLYNKSMNCFEKAIKISPQFQDVWNNIEKLKARLS</sequence>
<dbReference type="Gene3D" id="1.25.40.10">
    <property type="entry name" value="Tetratricopeptide repeat domain"/>
    <property type="match status" value="1"/>
</dbReference>
<dbReference type="Pfam" id="PF13181">
    <property type="entry name" value="TPR_8"/>
    <property type="match status" value="1"/>
</dbReference>
<dbReference type="PROSITE" id="PS50005">
    <property type="entry name" value="TPR"/>
    <property type="match status" value="1"/>
</dbReference>
<proteinExistence type="predicted"/>
<accession>X1ICT0</accession>
<name>X1ICT0_9ZZZZ</name>
<dbReference type="InterPro" id="IPR011990">
    <property type="entry name" value="TPR-like_helical_dom_sf"/>
</dbReference>
<organism evidence="1">
    <name type="scientific">marine sediment metagenome</name>
    <dbReference type="NCBI Taxonomy" id="412755"/>
    <lineage>
        <taxon>unclassified sequences</taxon>
        <taxon>metagenomes</taxon>
        <taxon>ecological metagenomes</taxon>
    </lineage>
</organism>
<protein>
    <submittedName>
        <fullName evidence="1">Uncharacterized protein</fullName>
    </submittedName>
</protein>
<comment type="caution">
    <text evidence="1">The sequence shown here is derived from an EMBL/GenBank/DDBJ whole genome shotgun (WGS) entry which is preliminary data.</text>
</comment>
<dbReference type="AlphaFoldDB" id="X1ICT0"/>
<evidence type="ECO:0000313" key="1">
    <source>
        <dbReference type="EMBL" id="GAH79467.1"/>
    </source>
</evidence>